<dbReference type="Pfam" id="PF00211">
    <property type="entry name" value="Guanylate_cyc"/>
    <property type="match status" value="1"/>
</dbReference>
<evidence type="ECO:0000256" key="2">
    <source>
        <dbReference type="ARBA" id="ARBA00022840"/>
    </source>
</evidence>
<name>A0A938B1U3_UNCTE</name>
<accession>A0A938B1U3</accession>
<dbReference type="CDD" id="cd07302">
    <property type="entry name" value="CHD"/>
    <property type="match status" value="1"/>
</dbReference>
<feature type="non-terminal residue" evidence="5">
    <location>
        <position position="1"/>
    </location>
</feature>
<feature type="region of interest" description="Disordered" evidence="3">
    <location>
        <begin position="477"/>
        <end position="637"/>
    </location>
</feature>
<sequence>PLTLPIVSEAPAAPAAAVVPHLVGEYKPVSVLCCGLPDVPVLAARLGPEGLYHRLQTIVELMQEVIQPYDGTLLPPTSEGVIAVFGAPVAQEDHARRAVLAALALHQRLRADAARRAQCAETALVVQIGVHSGLVVVGGLGQDPQRLSTVVGAPAHLALRLQQQAAPGTILLSAATYQLVQAEVRVDPCGTLAVDGRPTPMPVYTVQGRVGRHAGVAGRGRRDQSPFVGRAQELGRLDEHLAAARAGQGQVVGLVGEPGMGKTRLLAEFCRRVPADQVTVYTGQCLSYGQATPYLPVRDLVQQVCGLAEGDTAAMHTAAIQRRLHASGITADDDVALLLQLLDLPVTPEALARRSPEGRQARTFALLRHLLLDAAQQQPLVLVMENLHWSDTTSAAWLTSLVERLAGAAVLLLGTYRPGYQPAWGTHVAVTQIVVPPLHAQESRTVVQAVLGAMSLSEGHLRTMVARAGGQSVLFGGAGLAHPGTEPLDRPGGRSRHRARRVGGPPRPAAPGGQAPGAERGGHRHGGTRAAVAGDCRVVRGRPPAESDAPPGRGVPLRDAPRARPGLHLQARADPGGRLSVTAHEHPAAGPPAHCAGVGSALSRDGRDPAGAGGPALHGGGLRRAGGGLLAASGSTR</sequence>
<keyword evidence="2" id="KW-0067">ATP-binding</keyword>
<dbReference type="GO" id="GO:0005737">
    <property type="term" value="C:cytoplasm"/>
    <property type="evidence" value="ECO:0007669"/>
    <property type="project" value="TreeGrafter"/>
</dbReference>
<feature type="compositionally biased region" description="Gly residues" evidence="3">
    <location>
        <begin position="611"/>
        <end position="629"/>
    </location>
</feature>
<dbReference type="InterPro" id="IPR029787">
    <property type="entry name" value="Nucleotide_cyclase"/>
</dbReference>
<proteinExistence type="predicted"/>
<dbReference type="SUPFAM" id="SSF52540">
    <property type="entry name" value="P-loop containing nucleoside triphosphate hydrolases"/>
    <property type="match status" value="1"/>
</dbReference>
<protein>
    <recommendedName>
        <fullName evidence="4">Guanylate cyclase domain-containing protein</fullName>
    </recommendedName>
</protein>
<evidence type="ECO:0000313" key="6">
    <source>
        <dbReference type="Proteomes" id="UP000712673"/>
    </source>
</evidence>
<evidence type="ECO:0000256" key="1">
    <source>
        <dbReference type="ARBA" id="ARBA00022741"/>
    </source>
</evidence>
<dbReference type="GO" id="GO:0035556">
    <property type="term" value="P:intracellular signal transduction"/>
    <property type="evidence" value="ECO:0007669"/>
    <property type="project" value="InterPro"/>
</dbReference>
<dbReference type="AlphaFoldDB" id="A0A938B1U3"/>
<dbReference type="GO" id="GO:0009190">
    <property type="term" value="P:cyclic nucleotide biosynthetic process"/>
    <property type="evidence" value="ECO:0007669"/>
    <property type="project" value="InterPro"/>
</dbReference>
<organism evidence="5 6">
    <name type="scientific">Tectimicrobiota bacterium</name>
    <dbReference type="NCBI Taxonomy" id="2528274"/>
    <lineage>
        <taxon>Bacteria</taxon>
        <taxon>Pseudomonadati</taxon>
        <taxon>Nitrospinota/Tectimicrobiota group</taxon>
        <taxon>Candidatus Tectimicrobiota</taxon>
    </lineage>
</organism>
<evidence type="ECO:0000259" key="4">
    <source>
        <dbReference type="PROSITE" id="PS50125"/>
    </source>
</evidence>
<dbReference type="PROSITE" id="PS50125">
    <property type="entry name" value="GUANYLATE_CYCLASE_2"/>
    <property type="match status" value="1"/>
</dbReference>
<dbReference type="EMBL" id="VGLS01000001">
    <property type="protein sequence ID" value="MBM3222193.1"/>
    <property type="molecule type" value="Genomic_DNA"/>
</dbReference>
<dbReference type="SMART" id="SM00044">
    <property type="entry name" value="CYCc"/>
    <property type="match status" value="1"/>
</dbReference>
<dbReference type="PANTHER" id="PTHR16305">
    <property type="entry name" value="TESTICULAR SOLUBLE ADENYLYL CYCLASE"/>
    <property type="match status" value="1"/>
</dbReference>
<dbReference type="GO" id="GO:0004016">
    <property type="term" value="F:adenylate cyclase activity"/>
    <property type="evidence" value="ECO:0007669"/>
    <property type="project" value="TreeGrafter"/>
</dbReference>
<gene>
    <name evidence="5" type="ORF">FJZ47_00090</name>
</gene>
<comment type="caution">
    <text evidence="5">The sequence shown here is derived from an EMBL/GenBank/DDBJ whole genome shotgun (WGS) entry which is preliminary data.</text>
</comment>
<dbReference type="Gene3D" id="3.40.50.300">
    <property type="entry name" value="P-loop containing nucleotide triphosphate hydrolases"/>
    <property type="match status" value="1"/>
</dbReference>
<dbReference type="Gene3D" id="3.30.70.1230">
    <property type="entry name" value="Nucleotide cyclase"/>
    <property type="match status" value="1"/>
</dbReference>
<feature type="domain" description="Guanylate cyclase" evidence="4">
    <location>
        <begin position="30"/>
        <end position="162"/>
    </location>
</feature>
<dbReference type="PANTHER" id="PTHR16305:SF28">
    <property type="entry name" value="GUANYLATE CYCLASE DOMAIN-CONTAINING PROTEIN"/>
    <property type="match status" value="1"/>
</dbReference>
<dbReference type="InterPro" id="IPR027417">
    <property type="entry name" value="P-loop_NTPase"/>
</dbReference>
<keyword evidence="1" id="KW-0547">Nucleotide-binding</keyword>
<dbReference type="InterPro" id="IPR001054">
    <property type="entry name" value="A/G_cyclase"/>
</dbReference>
<evidence type="ECO:0000313" key="5">
    <source>
        <dbReference type="EMBL" id="MBM3222193.1"/>
    </source>
</evidence>
<reference evidence="5" key="1">
    <citation type="submission" date="2019-03" db="EMBL/GenBank/DDBJ databases">
        <title>Lake Tanganyika Metagenome-Assembled Genomes (MAGs).</title>
        <authorList>
            <person name="Tran P."/>
        </authorList>
    </citation>
    <scope>NUCLEOTIDE SEQUENCE</scope>
    <source>
        <strain evidence="5">K_DeepCast_65m_m2_066</strain>
    </source>
</reference>
<dbReference type="Proteomes" id="UP000712673">
    <property type="component" value="Unassembled WGS sequence"/>
</dbReference>
<dbReference type="Pfam" id="PF13191">
    <property type="entry name" value="AAA_16"/>
    <property type="match status" value="1"/>
</dbReference>
<dbReference type="SUPFAM" id="SSF55073">
    <property type="entry name" value="Nucleotide cyclase"/>
    <property type="match status" value="1"/>
</dbReference>
<evidence type="ECO:0000256" key="3">
    <source>
        <dbReference type="SAM" id="MobiDB-lite"/>
    </source>
</evidence>
<dbReference type="GO" id="GO:0005524">
    <property type="term" value="F:ATP binding"/>
    <property type="evidence" value="ECO:0007669"/>
    <property type="project" value="UniProtKB-KW"/>
</dbReference>
<dbReference type="InterPro" id="IPR041664">
    <property type="entry name" value="AAA_16"/>
</dbReference>